<feature type="non-terminal residue" evidence="7">
    <location>
        <position position="153"/>
    </location>
</feature>
<dbReference type="AlphaFoldDB" id="A0A9N7NZ53"/>
<evidence type="ECO:0000256" key="1">
    <source>
        <dbReference type="ARBA" id="ARBA00004123"/>
    </source>
</evidence>
<keyword evidence="8" id="KW-1185">Reference proteome</keyword>
<dbReference type="OrthoDB" id="153872at2759"/>
<name>A0A9N7NZ53_STRHE</name>
<evidence type="ECO:0000256" key="5">
    <source>
        <dbReference type="ARBA" id="ARBA00023242"/>
    </source>
</evidence>
<proteinExistence type="inferred from homology"/>
<dbReference type="GO" id="GO:0051123">
    <property type="term" value="P:RNA polymerase II preinitiation complex assembly"/>
    <property type="evidence" value="ECO:0007669"/>
    <property type="project" value="TreeGrafter"/>
</dbReference>
<dbReference type="CDD" id="cd08047">
    <property type="entry name" value="TAF7"/>
    <property type="match status" value="1"/>
</dbReference>
<dbReference type="InterPro" id="IPR037817">
    <property type="entry name" value="TAF7"/>
</dbReference>
<evidence type="ECO:0000256" key="3">
    <source>
        <dbReference type="ARBA" id="ARBA00023015"/>
    </source>
</evidence>
<reference evidence="7" key="1">
    <citation type="submission" date="2019-12" db="EMBL/GenBank/DDBJ databases">
        <authorList>
            <person name="Scholes J."/>
        </authorList>
    </citation>
    <scope>NUCLEOTIDE SEQUENCE</scope>
</reference>
<comment type="caution">
    <text evidence="7">The sequence shown here is derived from an EMBL/GenBank/DDBJ whole genome shotgun (WGS) entry which is preliminary data.</text>
</comment>
<keyword evidence="4" id="KW-0804">Transcription</keyword>
<dbReference type="SMART" id="SM01370">
    <property type="entry name" value="TAFII55_N"/>
    <property type="match status" value="1"/>
</dbReference>
<evidence type="ECO:0000313" key="8">
    <source>
        <dbReference type="Proteomes" id="UP001153555"/>
    </source>
</evidence>
<organism evidence="7 8">
    <name type="scientific">Striga hermonthica</name>
    <name type="common">Purple witchweed</name>
    <name type="synonym">Buchnera hermonthica</name>
    <dbReference type="NCBI Taxonomy" id="68872"/>
    <lineage>
        <taxon>Eukaryota</taxon>
        <taxon>Viridiplantae</taxon>
        <taxon>Streptophyta</taxon>
        <taxon>Embryophyta</taxon>
        <taxon>Tracheophyta</taxon>
        <taxon>Spermatophyta</taxon>
        <taxon>Magnoliopsida</taxon>
        <taxon>eudicotyledons</taxon>
        <taxon>Gunneridae</taxon>
        <taxon>Pentapetalae</taxon>
        <taxon>asterids</taxon>
        <taxon>lamiids</taxon>
        <taxon>Lamiales</taxon>
        <taxon>Orobanchaceae</taxon>
        <taxon>Buchnereae</taxon>
        <taxon>Striga</taxon>
    </lineage>
</organism>
<comment type="subcellular location">
    <subcellularLocation>
        <location evidence="1">Nucleus</location>
    </subcellularLocation>
</comment>
<dbReference type="EMBL" id="CACSLK010034236">
    <property type="protein sequence ID" value="CAA0841597.1"/>
    <property type="molecule type" value="Genomic_DNA"/>
</dbReference>
<evidence type="ECO:0000256" key="2">
    <source>
        <dbReference type="ARBA" id="ARBA00009368"/>
    </source>
</evidence>
<dbReference type="GO" id="GO:0016251">
    <property type="term" value="F:RNA polymerase II general transcription initiation factor activity"/>
    <property type="evidence" value="ECO:0007669"/>
    <property type="project" value="TreeGrafter"/>
</dbReference>
<keyword evidence="5" id="KW-0539">Nucleus</keyword>
<dbReference type="GO" id="GO:0005669">
    <property type="term" value="C:transcription factor TFIID complex"/>
    <property type="evidence" value="ECO:0007669"/>
    <property type="project" value="InterPro"/>
</dbReference>
<gene>
    <name evidence="7" type="ORF">SHERM_00614</name>
</gene>
<dbReference type="InterPro" id="IPR006751">
    <property type="entry name" value="TAFII55_prot_cons_reg"/>
</dbReference>
<sequence>MEEQFILRVPPAVAERIERLLNGDSSSSEDRSLDLSFSDDGRTGTFVIGNDSFSASLLDLPTVVESYKTYDDNVLIKSADIGQMIMVKEDNVPETAEYKHGLTPPMRDAQRRRFRREPGLNPEVVHLVEKDMQNIMAGGTAENIDILLICYSS</sequence>
<dbReference type="Proteomes" id="UP001153555">
    <property type="component" value="Unassembled WGS sequence"/>
</dbReference>
<evidence type="ECO:0000259" key="6">
    <source>
        <dbReference type="SMART" id="SM01370"/>
    </source>
</evidence>
<dbReference type="PANTHER" id="PTHR12228:SF0">
    <property type="entry name" value="TATA-BOX BINDING PROTEIN ASSOCIATED FACTOR 7"/>
    <property type="match status" value="1"/>
</dbReference>
<protein>
    <submittedName>
        <fullName evidence="7">Transcription initiation factor TFIID subunit 7</fullName>
    </submittedName>
</protein>
<dbReference type="Pfam" id="PF04658">
    <property type="entry name" value="TAFII55_N"/>
    <property type="match status" value="1"/>
</dbReference>
<accession>A0A9N7NZ53</accession>
<evidence type="ECO:0000313" key="7">
    <source>
        <dbReference type="EMBL" id="CAA0841597.1"/>
    </source>
</evidence>
<feature type="domain" description="TAFII55 protein conserved region" evidence="6">
    <location>
        <begin position="1"/>
        <end position="143"/>
    </location>
</feature>
<evidence type="ECO:0000256" key="4">
    <source>
        <dbReference type="ARBA" id="ARBA00023163"/>
    </source>
</evidence>
<comment type="similarity">
    <text evidence="2">Belongs to the TAF7 family.</text>
</comment>
<dbReference type="PANTHER" id="PTHR12228">
    <property type="entry name" value="TRANSCRIPTION INITIATION FACTOR TFIID 55 KD SUBUNIT-RELATED"/>
    <property type="match status" value="1"/>
</dbReference>
<keyword evidence="3" id="KW-0805">Transcription regulation</keyword>